<sequence length="318" mass="32708">MSSDFSGSSGPLSVAVLGTGIMGAGMARNLAAAGHEVRAWNRTVDRARPLADDGVRVLADPEAAVRGADAVITMLLDGSAVLDVMHRAADGLKEGAVWVQSSTVGPTAQGELAALAREHGLLFLDAPVLGTRQVADSGQLTVLAAGPDAARPVAERVFQAIGSRTIWLGQDGTEGAASSLKLVLNSWVLAVTGAAAETMALAEALGVDPDRFFEAIDGGALDMPYLRAKAAAIRSGDYAPNFTVEGAWKDLRLIVAAGERNGARMDIAQAGAERFRRASEQGHGGEDMAASYFASFDKGAGTAPSEPDGTPADGPRQD</sequence>
<dbReference type="InterPro" id="IPR013328">
    <property type="entry name" value="6PGD_dom2"/>
</dbReference>
<dbReference type="InterPro" id="IPR006115">
    <property type="entry name" value="6PGDH_NADP-bd"/>
</dbReference>
<feature type="region of interest" description="Disordered" evidence="4">
    <location>
        <begin position="296"/>
        <end position="318"/>
    </location>
</feature>
<dbReference type="Pfam" id="PF14833">
    <property type="entry name" value="NAD_binding_11"/>
    <property type="match status" value="1"/>
</dbReference>
<evidence type="ECO:0000313" key="8">
    <source>
        <dbReference type="Proteomes" id="UP000778578"/>
    </source>
</evidence>
<reference evidence="7 8" key="1">
    <citation type="submission" date="2021-08" db="EMBL/GenBank/DDBJ databases">
        <title>WGS of actinomycetes from Thailand.</title>
        <authorList>
            <person name="Thawai C."/>
        </authorList>
    </citation>
    <scope>NUCLEOTIDE SEQUENCE [LARGE SCALE GENOMIC DNA]</scope>
    <source>
        <strain evidence="7 8">PLK6-54</strain>
    </source>
</reference>
<keyword evidence="3" id="KW-0520">NAD</keyword>
<feature type="domain" description="6-phosphogluconate dehydrogenase NADP-binding" evidence="5">
    <location>
        <begin position="14"/>
        <end position="169"/>
    </location>
</feature>
<dbReference type="Gene3D" id="3.40.50.720">
    <property type="entry name" value="NAD(P)-binding Rossmann-like Domain"/>
    <property type="match status" value="1"/>
</dbReference>
<feature type="domain" description="3-hydroxyisobutyrate dehydrogenase-like NAD-binding" evidence="6">
    <location>
        <begin position="175"/>
        <end position="291"/>
    </location>
</feature>
<organism evidence="7 8">
    <name type="scientific">Actinacidiphila acidipaludis</name>
    <dbReference type="NCBI Taxonomy" id="2873382"/>
    <lineage>
        <taxon>Bacteria</taxon>
        <taxon>Bacillati</taxon>
        <taxon>Actinomycetota</taxon>
        <taxon>Actinomycetes</taxon>
        <taxon>Kitasatosporales</taxon>
        <taxon>Streptomycetaceae</taxon>
        <taxon>Actinacidiphila</taxon>
    </lineage>
</organism>
<gene>
    <name evidence="7" type="ORF">K7862_09055</name>
</gene>
<dbReference type="PANTHER" id="PTHR43580">
    <property type="entry name" value="OXIDOREDUCTASE GLYR1-RELATED"/>
    <property type="match status" value="1"/>
</dbReference>
<keyword evidence="2" id="KW-0560">Oxidoreductase</keyword>
<dbReference type="InterPro" id="IPR008927">
    <property type="entry name" value="6-PGluconate_DH-like_C_sf"/>
</dbReference>
<name>A0ABS7Q3N8_9ACTN</name>
<dbReference type="RefSeq" id="WP_222961928.1">
    <property type="nucleotide sequence ID" value="NZ_JAINZZ010000007.1"/>
</dbReference>
<dbReference type="SUPFAM" id="SSF48179">
    <property type="entry name" value="6-phosphogluconate dehydrogenase C-terminal domain-like"/>
    <property type="match status" value="1"/>
</dbReference>
<evidence type="ECO:0000259" key="5">
    <source>
        <dbReference type="Pfam" id="PF03446"/>
    </source>
</evidence>
<keyword evidence="8" id="KW-1185">Reference proteome</keyword>
<evidence type="ECO:0000259" key="6">
    <source>
        <dbReference type="Pfam" id="PF14833"/>
    </source>
</evidence>
<dbReference type="InterPro" id="IPR015815">
    <property type="entry name" value="HIBADH-related"/>
</dbReference>
<accession>A0ABS7Q3N8</accession>
<protein>
    <submittedName>
        <fullName evidence="7">NAD(P)-dependent oxidoreductase</fullName>
    </submittedName>
</protein>
<evidence type="ECO:0000256" key="3">
    <source>
        <dbReference type="ARBA" id="ARBA00023027"/>
    </source>
</evidence>
<dbReference type="Pfam" id="PF03446">
    <property type="entry name" value="NAD_binding_2"/>
    <property type="match status" value="1"/>
</dbReference>
<dbReference type="Proteomes" id="UP000778578">
    <property type="component" value="Unassembled WGS sequence"/>
</dbReference>
<dbReference type="Gene3D" id="1.10.1040.10">
    <property type="entry name" value="N-(1-d-carboxylethyl)-l-norvaline Dehydrogenase, domain 2"/>
    <property type="match status" value="1"/>
</dbReference>
<dbReference type="InterPro" id="IPR036291">
    <property type="entry name" value="NAD(P)-bd_dom_sf"/>
</dbReference>
<evidence type="ECO:0000256" key="1">
    <source>
        <dbReference type="ARBA" id="ARBA00009080"/>
    </source>
</evidence>
<evidence type="ECO:0000256" key="4">
    <source>
        <dbReference type="SAM" id="MobiDB-lite"/>
    </source>
</evidence>
<dbReference type="InterPro" id="IPR029154">
    <property type="entry name" value="HIBADH-like_NADP-bd"/>
</dbReference>
<comment type="caution">
    <text evidence="7">The sequence shown here is derived from an EMBL/GenBank/DDBJ whole genome shotgun (WGS) entry which is preliminary data.</text>
</comment>
<evidence type="ECO:0000313" key="7">
    <source>
        <dbReference type="EMBL" id="MBY8877776.1"/>
    </source>
</evidence>
<dbReference type="PIRSF" id="PIRSF000103">
    <property type="entry name" value="HIBADH"/>
    <property type="match status" value="1"/>
</dbReference>
<comment type="similarity">
    <text evidence="1">Belongs to the HIBADH-related family.</text>
</comment>
<dbReference type="PANTHER" id="PTHR43580:SF2">
    <property type="entry name" value="CYTOKINE-LIKE NUCLEAR FACTOR N-PAC"/>
    <property type="match status" value="1"/>
</dbReference>
<proteinExistence type="inferred from homology"/>
<dbReference type="SUPFAM" id="SSF51735">
    <property type="entry name" value="NAD(P)-binding Rossmann-fold domains"/>
    <property type="match status" value="1"/>
</dbReference>
<evidence type="ECO:0000256" key="2">
    <source>
        <dbReference type="ARBA" id="ARBA00023002"/>
    </source>
</evidence>
<dbReference type="InterPro" id="IPR051265">
    <property type="entry name" value="HIBADH-related_NP60_sf"/>
</dbReference>
<dbReference type="EMBL" id="JAINZZ010000007">
    <property type="protein sequence ID" value="MBY8877776.1"/>
    <property type="molecule type" value="Genomic_DNA"/>
</dbReference>